<reference evidence="3" key="2">
    <citation type="submission" date="2014-06" db="EMBL/GenBank/DDBJ databases">
        <authorList>
            <person name="Genoscope - CEA"/>
        </authorList>
    </citation>
    <scope>NUCLEOTIDE SEQUENCE</scope>
</reference>
<sequence>MKSIVLLLLLLAVSTSGNKMYSWQNLTGVHEDKGLWDSLAGNGKYLTILANDATSNCGPKPGACTGIVNGMKFSDCPTYTRCKRLVTDST</sequence>
<keyword evidence="1" id="KW-0732">Signal</keyword>
<dbReference type="Proteomes" id="UP001295469">
    <property type="component" value="Chromosome C04"/>
</dbReference>
<dbReference type="AlphaFoldDB" id="A0A078HHM4"/>
<reference evidence="3 4" key="1">
    <citation type="journal article" date="2014" name="Science">
        <title>Plant genetics. Early allopolyploid evolution in the post-Neolithic Brassica napus oilseed genome.</title>
        <authorList>
            <person name="Chalhoub B."/>
            <person name="Denoeud F."/>
            <person name="Liu S."/>
            <person name="Parkin I.A."/>
            <person name="Tang H."/>
            <person name="Wang X."/>
            <person name="Chiquet J."/>
            <person name="Belcram H."/>
            <person name="Tong C."/>
            <person name="Samans B."/>
            <person name="Correa M."/>
            <person name="Da Silva C."/>
            <person name="Just J."/>
            <person name="Falentin C."/>
            <person name="Koh C.S."/>
            <person name="Le Clainche I."/>
            <person name="Bernard M."/>
            <person name="Bento P."/>
            <person name="Noel B."/>
            <person name="Labadie K."/>
            <person name="Alberti A."/>
            <person name="Charles M."/>
            <person name="Arnaud D."/>
            <person name="Guo H."/>
            <person name="Daviaud C."/>
            <person name="Alamery S."/>
            <person name="Jabbari K."/>
            <person name="Zhao M."/>
            <person name="Edger P.P."/>
            <person name="Chelaifa H."/>
            <person name="Tack D."/>
            <person name="Lassalle G."/>
            <person name="Mestiri I."/>
            <person name="Schnel N."/>
            <person name="Le Paslier M.C."/>
            <person name="Fan G."/>
            <person name="Renault V."/>
            <person name="Bayer P.E."/>
            <person name="Golicz A.A."/>
            <person name="Manoli S."/>
            <person name="Lee T.H."/>
            <person name="Thi V.H."/>
            <person name="Chalabi S."/>
            <person name="Hu Q."/>
            <person name="Fan C."/>
            <person name="Tollenaere R."/>
            <person name="Lu Y."/>
            <person name="Battail C."/>
            <person name="Shen J."/>
            <person name="Sidebottom C.H."/>
            <person name="Wang X."/>
            <person name="Canaguier A."/>
            <person name="Chauveau A."/>
            <person name="Berard A."/>
            <person name="Deniot G."/>
            <person name="Guan M."/>
            <person name="Liu Z."/>
            <person name="Sun F."/>
            <person name="Lim Y.P."/>
            <person name="Lyons E."/>
            <person name="Town C.D."/>
            <person name="Bancroft I."/>
            <person name="Wang X."/>
            <person name="Meng J."/>
            <person name="Ma J."/>
            <person name="Pires J.C."/>
            <person name="King G.J."/>
            <person name="Brunel D."/>
            <person name="Delourme R."/>
            <person name="Renard M."/>
            <person name="Aury J.M."/>
            <person name="Adams K.L."/>
            <person name="Batley J."/>
            <person name="Snowdon R.J."/>
            <person name="Tost J."/>
            <person name="Edwards D."/>
            <person name="Zhou Y."/>
            <person name="Hua W."/>
            <person name="Sharpe A.G."/>
            <person name="Paterson A.H."/>
            <person name="Guan C."/>
            <person name="Wincker P."/>
        </authorList>
    </citation>
    <scope>NUCLEOTIDE SEQUENCE [LARGE SCALE GENOMIC DNA]</scope>
    <source>
        <strain evidence="4">cv. Darmor-bzh</strain>
    </source>
</reference>
<dbReference type="Gramene" id="CDY37885">
    <property type="protein sequence ID" value="CDY37885"/>
    <property type="gene ID" value="GSBRNA2T00064862001"/>
</dbReference>
<dbReference type="EMBL" id="LK032410">
    <property type="protein sequence ID" value="CDY37885.1"/>
    <property type="molecule type" value="Genomic_DNA"/>
</dbReference>
<feature type="chain" id="PRO_5040561250" evidence="1">
    <location>
        <begin position="18"/>
        <end position="90"/>
    </location>
</feature>
<accession>A0A078HHM4</accession>
<dbReference type="EMBL" id="HG994368">
    <property type="protein sequence ID" value="CAF1858577.1"/>
    <property type="molecule type" value="Genomic_DNA"/>
</dbReference>
<protein>
    <submittedName>
        <fullName evidence="2">(rape) hypothetical protein</fullName>
    </submittedName>
    <submittedName>
        <fullName evidence="3">BnaC04g31210D protein</fullName>
    </submittedName>
</protein>
<organism evidence="3 4">
    <name type="scientific">Brassica napus</name>
    <name type="common">Rape</name>
    <dbReference type="NCBI Taxonomy" id="3708"/>
    <lineage>
        <taxon>Eukaryota</taxon>
        <taxon>Viridiplantae</taxon>
        <taxon>Streptophyta</taxon>
        <taxon>Embryophyta</taxon>
        <taxon>Tracheophyta</taxon>
        <taxon>Spermatophyta</taxon>
        <taxon>Magnoliopsida</taxon>
        <taxon>eudicotyledons</taxon>
        <taxon>Gunneridae</taxon>
        <taxon>Pentapetalae</taxon>
        <taxon>rosids</taxon>
        <taxon>malvids</taxon>
        <taxon>Brassicales</taxon>
        <taxon>Brassicaceae</taxon>
        <taxon>Brassiceae</taxon>
        <taxon>Brassica</taxon>
    </lineage>
</organism>
<proteinExistence type="predicted"/>
<evidence type="ECO:0000256" key="1">
    <source>
        <dbReference type="SAM" id="SignalP"/>
    </source>
</evidence>
<dbReference type="PaxDb" id="3708-A0A078HHM4"/>
<gene>
    <name evidence="3" type="primary">BnaC04g31210D</name>
    <name evidence="2" type="ORF">DARMORV10_C04P45480.1</name>
    <name evidence="3" type="ORF">GSBRNA2T00064862001</name>
</gene>
<evidence type="ECO:0000313" key="2">
    <source>
        <dbReference type="EMBL" id="CAF1858577.1"/>
    </source>
</evidence>
<feature type="signal peptide" evidence="1">
    <location>
        <begin position="1"/>
        <end position="17"/>
    </location>
</feature>
<dbReference type="Proteomes" id="UP000028999">
    <property type="component" value="Unassembled WGS sequence"/>
</dbReference>
<keyword evidence="4" id="KW-1185">Reference proteome</keyword>
<evidence type="ECO:0000313" key="4">
    <source>
        <dbReference type="Proteomes" id="UP000028999"/>
    </source>
</evidence>
<name>A0A078HHM4_BRANA</name>
<evidence type="ECO:0000313" key="3">
    <source>
        <dbReference type="EMBL" id="CDY37885.1"/>
    </source>
</evidence>
<reference evidence="2" key="3">
    <citation type="submission" date="2021-01" db="EMBL/GenBank/DDBJ databases">
        <authorList>
            <consortium name="Genoscope - CEA"/>
            <person name="William W."/>
        </authorList>
    </citation>
    <scope>NUCLEOTIDE SEQUENCE</scope>
</reference>